<dbReference type="Pfam" id="PF00632">
    <property type="entry name" value="HECT"/>
    <property type="match status" value="1"/>
</dbReference>
<proteinExistence type="predicted"/>
<comment type="caution">
    <text evidence="8">The sequence shown here is derived from an EMBL/GenBank/DDBJ whole genome shotgun (WGS) entry which is preliminary data.</text>
</comment>
<organism evidence="8 9">
    <name type="scientific">Cardiocondyla obscurior</name>
    <dbReference type="NCBI Taxonomy" id="286306"/>
    <lineage>
        <taxon>Eukaryota</taxon>
        <taxon>Metazoa</taxon>
        <taxon>Ecdysozoa</taxon>
        <taxon>Arthropoda</taxon>
        <taxon>Hexapoda</taxon>
        <taxon>Insecta</taxon>
        <taxon>Pterygota</taxon>
        <taxon>Neoptera</taxon>
        <taxon>Endopterygota</taxon>
        <taxon>Hymenoptera</taxon>
        <taxon>Apocrita</taxon>
        <taxon>Aculeata</taxon>
        <taxon>Formicoidea</taxon>
        <taxon>Formicidae</taxon>
        <taxon>Myrmicinae</taxon>
        <taxon>Cardiocondyla</taxon>
    </lineage>
</organism>
<evidence type="ECO:0000313" key="8">
    <source>
        <dbReference type="EMBL" id="KAL0100999.1"/>
    </source>
</evidence>
<dbReference type="GO" id="GO:0005737">
    <property type="term" value="C:cytoplasm"/>
    <property type="evidence" value="ECO:0007669"/>
    <property type="project" value="TreeGrafter"/>
</dbReference>
<dbReference type="InterPro" id="IPR000569">
    <property type="entry name" value="HECT_dom"/>
</dbReference>
<evidence type="ECO:0000256" key="4">
    <source>
        <dbReference type="ARBA" id="ARBA00022679"/>
    </source>
</evidence>
<evidence type="ECO:0000256" key="5">
    <source>
        <dbReference type="ARBA" id="ARBA00022786"/>
    </source>
</evidence>
<comment type="catalytic activity">
    <reaction evidence="1">
        <text>S-ubiquitinyl-[E2 ubiquitin-conjugating enzyme]-L-cysteine + [acceptor protein]-L-lysine = [E2 ubiquitin-conjugating enzyme]-L-cysteine + N(6)-ubiquitinyl-[acceptor protein]-L-lysine.</text>
        <dbReference type="EC" id="2.3.2.26"/>
    </reaction>
</comment>
<dbReference type="AlphaFoldDB" id="A0AAW2EF43"/>
<keyword evidence="4" id="KW-0808">Transferase</keyword>
<reference evidence="8 9" key="1">
    <citation type="submission" date="2023-03" db="EMBL/GenBank/DDBJ databases">
        <title>High recombination rates correlate with genetic variation in Cardiocondyla obscurior ants.</title>
        <authorList>
            <person name="Errbii M."/>
        </authorList>
    </citation>
    <scope>NUCLEOTIDE SEQUENCE [LARGE SCALE GENOMIC DNA]</scope>
    <source>
        <strain evidence="8">Alpha-2009</strain>
        <tissue evidence="8">Whole body</tissue>
    </source>
</reference>
<dbReference type="InterPro" id="IPR050409">
    <property type="entry name" value="E3_ubiq-protein_ligase"/>
</dbReference>
<evidence type="ECO:0000256" key="6">
    <source>
        <dbReference type="PROSITE-ProRule" id="PRU00104"/>
    </source>
</evidence>
<comment type="pathway">
    <text evidence="2">Protein modification; protein ubiquitination.</text>
</comment>
<dbReference type="GO" id="GO:0006511">
    <property type="term" value="P:ubiquitin-dependent protein catabolic process"/>
    <property type="evidence" value="ECO:0007669"/>
    <property type="project" value="TreeGrafter"/>
</dbReference>
<evidence type="ECO:0000256" key="3">
    <source>
        <dbReference type="ARBA" id="ARBA00012485"/>
    </source>
</evidence>
<accession>A0AAW2EF43</accession>
<dbReference type="Proteomes" id="UP001430953">
    <property type="component" value="Unassembled WGS sequence"/>
</dbReference>
<evidence type="ECO:0000259" key="7">
    <source>
        <dbReference type="PROSITE" id="PS50237"/>
    </source>
</evidence>
<dbReference type="PROSITE" id="PS50237">
    <property type="entry name" value="HECT"/>
    <property type="match status" value="1"/>
</dbReference>
<gene>
    <name evidence="8" type="ORF">PUN28_019420</name>
</gene>
<feature type="domain" description="HECT" evidence="7">
    <location>
        <begin position="1"/>
        <end position="58"/>
    </location>
</feature>
<keyword evidence="5 6" id="KW-0833">Ubl conjugation pathway</keyword>
<dbReference type="PANTHER" id="PTHR11254:SF67">
    <property type="entry name" value="E3 UBIQUITIN-PROTEIN LIGASE HUWE1"/>
    <property type="match status" value="1"/>
</dbReference>
<dbReference type="GO" id="GO:0009966">
    <property type="term" value="P:regulation of signal transduction"/>
    <property type="evidence" value="ECO:0007669"/>
    <property type="project" value="UniProtKB-ARBA"/>
</dbReference>
<dbReference type="SUPFAM" id="SSF56204">
    <property type="entry name" value="Hect, E3 ligase catalytic domain"/>
    <property type="match status" value="1"/>
</dbReference>
<dbReference type="PANTHER" id="PTHR11254">
    <property type="entry name" value="HECT DOMAIN UBIQUITIN-PROTEIN LIGASE"/>
    <property type="match status" value="1"/>
</dbReference>
<keyword evidence="9" id="KW-1185">Reference proteome</keyword>
<dbReference type="GO" id="GO:0000209">
    <property type="term" value="P:protein polyubiquitination"/>
    <property type="evidence" value="ECO:0007669"/>
    <property type="project" value="TreeGrafter"/>
</dbReference>
<evidence type="ECO:0000313" key="9">
    <source>
        <dbReference type="Proteomes" id="UP001430953"/>
    </source>
</evidence>
<dbReference type="GO" id="GO:0005634">
    <property type="term" value="C:nucleus"/>
    <property type="evidence" value="ECO:0007669"/>
    <property type="project" value="TreeGrafter"/>
</dbReference>
<dbReference type="InterPro" id="IPR035983">
    <property type="entry name" value="Hect_E3_ubiquitin_ligase"/>
</dbReference>
<feature type="active site" description="Glycyl thioester intermediate" evidence="6">
    <location>
        <position position="25"/>
    </location>
</feature>
<dbReference type="Gene3D" id="3.30.2410.10">
    <property type="entry name" value="Hect, E3 ligase catalytic domain"/>
    <property type="match status" value="1"/>
</dbReference>
<protein>
    <recommendedName>
        <fullName evidence="3">HECT-type E3 ubiquitin transferase</fullName>
        <ecNumber evidence="3">2.3.2.26</ecNumber>
    </recommendedName>
</protein>
<name>A0AAW2EF43_9HYME</name>
<sequence>MNGVQKFQIHREDRSTDRLPSARTCFNQLNLPVYETCDKLRTNLLKAIHECSEGFGFA</sequence>
<dbReference type="EC" id="2.3.2.26" evidence="3"/>
<dbReference type="GO" id="GO:0061630">
    <property type="term" value="F:ubiquitin protein ligase activity"/>
    <property type="evidence" value="ECO:0007669"/>
    <property type="project" value="UniProtKB-EC"/>
</dbReference>
<evidence type="ECO:0000256" key="2">
    <source>
        <dbReference type="ARBA" id="ARBA00004906"/>
    </source>
</evidence>
<dbReference type="EMBL" id="JADYXP020000025">
    <property type="protein sequence ID" value="KAL0100999.1"/>
    <property type="molecule type" value="Genomic_DNA"/>
</dbReference>
<evidence type="ECO:0000256" key="1">
    <source>
        <dbReference type="ARBA" id="ARBA00000885"/>
    </source>
</evidence>